<name>A0A812IS48_SYMPI</name>
<dbReference type="OrthoDB" id="432538at2759"/>
<evidence type="ECO:0000313" key="2">
    <source>
        <dbReference type="Proteomes" id="UP000649617"/>
    </source>
</evidence>
<gene>
    <name evidence="1" type="ORF">SPIL2461_LOCUS206</name>
</gene>
<protein>
    <submittedName>
        <fullName evidence="1">Uncharacterized protein</fullName>
    </submittedName>
</protein>
<reference evidence="1" key="1">
    <citation type="submission" date="2021-02" db="EMBL/GenBank/DDBJ databases">
        <authorList>
            <person name="Dougan E. K."/>
            <person name="Rhodes N."/>
            <person name="Thang M."/>
            <person name="Chan C."/>
        </authorList>
    </citation>
    <scope>NUCLEOTIDE SEQUENCE</scope>
</reference>
<evidence type="ECO:0000313" key="1">
    <source>
        <dbReference type="EMBL" id="CAE7151483.1"/>
    </source>
</evidence>
<dbReference type="Proteomes" id="UP000649617">
    <property type="component" value="Unassembled WGS sequence"/>
</dbReference>
<feature type="non-terminal residue" evidence="1">
    <location>
        <position position="1"/>
    </location>
</feature>
<dbReference type="AlphaFoldDB" id="A0A812IS48"/>
<comment type="caution">
    <text evidence="1">The sequence shown here is derived from an EMBL/GenBank/DDBJ whole genome shotgun (WGS) entry which is preliminary data.</text>
</comment>
<accession>A0A812IS48</accession>
<keyword evidence="2" id="KW-1185">Reference proteome</keyword>
<proteinExistence type="predicted"/>
<dbReference type="EMBL" id="CAJNIZ010000025">
    <property type="protein sequence ID" value="CAE7151483.1"/>
    <property type="molecule type" value="Genomic_DNA"/>
</dbReference>
<sequence>DPTWISVPARSFSAGGAPTIATMDVPILDIHELLDYLCNEVKIQCPHDQVREYWKHLRDVKMPFALSHPGTDQHVPFSIYGDECVIGQDPHDKVLGLFISLTLFRPRSVRRGQFLVFAMHVDSMINDELATLMPVLQHLVWSANMAFEGRYPVTAMDGSPLPPKKQARAGRAIGRCFACCEIKGDWKFHEKWLRLIRTPVSVNPCFLCNAQNRDNDMRYYNTDEDAAWIDTEVDTRNFISDMLRPGPISAMAGDDDHDD</sequence>
<organism evidence="1 2">
    <name type="scientific">Symbiodinium pilosum</name>
    <name type="common">Dinoflagellate</name>
    <dbReference type="NCBI Taxonomy" id="2952"/>
    <lineage>
        <taxon>Eukaryota</taxon>
        <taxon>Sar</taxon>
        <taxon>Alveolata</taxon>
        <taxon>Dinophyceae</taxon>
        <taxon>Suessiales</taxon>
        <taxon>Symbiodiniaceae</taxon>
        <taxon>Symbiodinium</taxon>
    </lineage>
</organism>